<reference evidence="2" key="1">
    <citation type="journal article" date="2019" name="Int. J. Syst. Evol. Microbiol.">
        <title>The Global Catalogue of Microorganisms (GCM) 10K type strain sequencing project: providing services to taxonomists for standard genome sequencing and annotation.</title>
        <authorList>
            <consortium name="The Broad Institute Genomics Platform"/>
            <consortium name="The Broad Institute Genome Sequencing Center for Infectious Disease"/>
            <person name="Wu L."/>
            <person name="Ma J."/>
        </authorList>
    </citation>
    <scope>NUCLEOTIDE SEQUENCE [LARGE SCALE GENOMIC DNA]</scope>
    <source>
        <strain evidence="2">JCM 3369</strain>
    </source>
</reference>
<gene>
    <name evidence="1" type="ORF">ACFQKB_06345</name>
</gene>
<accession>A0ABW2CF82</accession>
<name>A0ABW2CF82_9ACTN</name>
<comment type="caution">
    <text evidence="1">The sequence shown here is derived from an EMBL/GenBank/DDBJ whole genome shotgun (WGS) entry which is preliminary data.</text>
</comment>
<dbReference type="EMBL" id="JBHSXS010000002">
    <property type="protein sequence ID" value="MFC6879383.1"/>
    <property type="molecule type" value="Genomic_DNA"/>
</dbReference>
<proteinExistence type="predicted"/>
<protein>
    <submittedName>
        <fullName evidence="1">Uncharacterized protein</fullName>
    </submittedName>
</protein>
<keyword evidence="2" id="KW-1185">Reference proteome</keyword>
<sequence length="54" mass="5965">MPGAIEDAAREEFKPDRAVELRELLREYWQWVGEFGSRRVAAASGGAFSHATAA</sequence>
<organism evidence="1 2">
    <name type="scientific">Actinomadura yumaensis</name>
    <dbReference type="NCBI Taxonomy" id="111807"/>
    <lineage>
        <taxon>Bacteria</taxon>
        <taxon>Bacillati</taxon>
        <taxon>Actinomycetota</taxon>
        <taxon>Actinomycetes</taxon>
        <taxon>Streptosporangiales</taxon>
        <taxon>Thermomonosporaceae</taxon>
        <taxon>Actinomadura</taxon>
    </lineage>
</organism>
<dbReference type="Proteomes" id="UP001596380">
    <property type="component" value="Unassembled WGS sequence"/>
</dbReference>
<dbReference type="RefSeq" id="WP_378063100.1">
    <property type="nucleotide sequence ID" value="NZ_JBHSXS010000002.1"/>
</dbReference>
<evidence type="ECO:0000313" key="1">
    <source>
        <dbReference type="EMBL" id="MFC6879383.1"/>
    </source>
</evidence>
<evidence type="ECO:0000313" key="2">
    <source>
        <dbReference type="Proteomes" id="UP001596380"/>
    </source>
</evidence>